<evidence type="ECO:0000256" key="1">
    <source>
        <dbReference type="ARBA" id="ARBA00009748"/>
    </source>
</evidence>
<keyword evidence="3" id="KW-1015">Disulfide bond</keyword>
<dbReference type="Pfam" id="PF14368">
    <property type="entry name" value="LTP_2"/>
    <property type="match status" value="1"/>
</dbReference>
<reference evidence="8" key="1">
    <citation type="submission" date="2021-08" db="EMBL/GenBank/DDBJ databases">
        <title>WGS assembly of Ceratopteris richardii.</title>
        <authorList>
            <person name="Marchant D.B."/>
            <person name="Chen G."/>
            <person name="Jenkins J."/>
            <person name="Shu S."/>
            <person name="Leebens-Mack J."/>
            <person name="Grimwood J."/>
            <person name="Schmutz J."/>
            <person name="Soltis P."/>
            <person name="Soltis D."/>
            <person name="Chen Z.-H."/>
        </authorList>
    </citation>
    <scope>NUCLEOTIDE SEQUENCE</scope>
    <source>
        <strain evidence="8">Whitten #5841</strain>
        <tissue evidence="8">Leaf</tissue>
    </source>
</reference>
<feature type="domain" description="Bifunctional inhibitor/plant lipid transfer protein/seed storage helical" evidence="7">
    <location>
        <begin position="34"/>
        <end position="115"/>
    </location>
</feature>
<evidence type="ECO:0000313" key="9">
    <source>
        <dbReference type="Proteomes" id="UP000825935"/>
    </source>
</evidence>
<name>A0A8T2QF26_CERRI</name>
<evidence type="ECO:0000256" key="3">
    <source>
        <dbReference type="ARBA" id="ARBA00023157"/>
    </source>
</evidence>
<dbReference type="InterPro" id="IPR016140">
    <property type="entry name" value="Bifunc_inhib/LTP/seed_store"/>
</dbReference>
<feature type="chain" id="PRO_5035808104" description="Bifunctional inhibitor/plant lipid transfer protein/seed storage helical domain-containing protein" evidence="6">
    <location>
        <begin position="26"/>
        <end position="178"/>
    </location>
</feature>
<evidence type="ECO:0000313" key="8">
    <source>
        <dbReference type="EMBL" id="KAH7282185.1"/>
    </source>
</evidence>
<evidence type="ECO:0000259" key="7">
    <source>
        <dbReference type="Pfam" id="PF14368"/>
    </source>
</evidence>
<organism evidence="8 9">
    <name type="scientific">Ceratopteris richardii</name>
    <name type="common">Triangle waterfern</name>
    <dbReference type="NCBI Taxonomy" id="49495"/>
    <lineage>
        <taxon>Eukaryota</taxon>
        <taxon>Viridiplantae</taxon>
        <taxon>Streptophyta</taxon>
        <taxon>Embryophyta</taxon>
        <taxon>Tracheophyta</taxon>
        <taxon>Polypodiopsida</taxon>
        <taxon>Polypodiidae</taxon>
        <taxon>Polypodiales</taxon>
        <taxon>Pteridineae</taxon>
        <taxon>Pteridaceae</taxon>
        <taxon>Parkerioideae</taxon>
        <taxon>Ceratopteris</taxon>
    </lineage>
</organism>
<evidence type="ECO:0000256" key="5">
    <source>
        <dbReference type="SAM" id="Phobius"/>
    </source>
</evidence>
<feature type="signal peptide" evidence="6">
    <location>
        <begin position="1"/>
        <end position="25"/>
    </location>
</feature>
<evidence type="ECO:0000256" key="2">
    <source>
        <dbReference type="ARBA" id="ARBA00022729"/>
    </source>
</evidence>
<proteinExistence type="inferred from homology"/>
<accession>A0A8T2QF26</accession>
<dbReference type="PANTHER" id="PTHR33044">
    <property type="entry name" value="BIFUNCTIONAL INHIBITOR/LIPID-TRANSFER PROTEIN/SEED STORAGE 2S ALBUMIN SUPERFAMILY PROTEIN-RELATED"/>
    <property type="match status" value="1"/>
</dbReference>
<dbReference type="InterPro" id="IPR043325">
    <property type="entry name" value="LTSS"/>
</dbReference>
<protein>
    <recommendedName>
        <fullName evidence="7">Bifunctional inhibitor/plant lipid transfer protein/seed storage helical domain-containing protein</fullName>
    </recommendedName>
</protein>
<dbReference type="EMBL" id="CM035440">
    <property type="protein sequence ID" value="KAH7282185.1"/>
    <property type="molecule type" value="Genomic_DNA"/>
</dbReference>
<keyword evidence="4" id="KW-0325">Glycoprotein</keyword>
<dbReference type="Proteomes" id="UP000825935">
    <property type="component" value="Chromosome 35"/>
</dbReference>
<dbReference type="Gene3D" id="1.10.110.10">
    <property type="entry name" value="Plant lipid-transfer and hydrophobic proteins"/>
    <property type="match status" value="1"/>
</dbReference>
<comment type="caution">
    <text evidence="8">The sequence shown here is derived from an EMBL/GenBank/DDBJ whole genome shotgun (WGS) entry which is preliminary data.</text>
</comment>
<dbReference type="SUPFAM" id="SSF47699">
    <property type="entry name" value="Bifunctional inhibitor/lipid-transfer protein/seed storage 2S albumin"/>
    <property type="match status" value="1"/>
</dbReference>
<gene>
    <name evidence="8" type="ORF">KP509_35G017500</name>
</gene>
<evidence type="ECO:0000256" key="6">
    <source>
        <dbReference type="SAM" id="SignalP"/>
    </source>
</evidence>
<feature type="transmembrane region" description="Helical" evidence="5">
    <location>
        <begin position="138"/>
        <end position="161"/>
    </location>
</feature>
<keyword evidence="5" id="KW-0472">Membrane</keyword>
<comment type="similarity">
    <text evidence="1">Belongs to the plant LTP family.</text>
</comment>
<dbReference type="AlphaFoldDB" id="A0A8T2QF26"/>
<sequence>MKFFKAHAVKLGNLILIAMIMSAGTQDLIFVGSQEQSCGRELYNLQPCFPYVIRASPSSSANEACCIPLRNVTASSGGSSCLCKLEQIARSYDMDLNGMHLLELLKECNVAVPITVSGCESLAPAPESRQISFAVSSAWSNIALIQVMIICVFCVVGQYGVFQWSIKLTFYQIGSYRS</sequence>
<evidence type="ECO:0000256" key="4">
    <source>
        <dbReference type="ARBA" id="ARBA00023180"/>
    </source>
</evidence>
<keyword evidence="5" id="KW-1133">Transmembrane helix</keyword>
<keyword evidence="9" id="KW-1185">Reference proteome</keyword>
<keyword evidence="2 6" id="KW-0732">Signal</keyword>
<dbReference type="InterPro" id="IPR036312">
    <property type="entry name" value="Bifun_inhib/LTP/seed_sf"/>
</dbReference>
<keyword evidence="5" id="KW-0812">Transmembrane</keyword>